<feature type="region of interest" description="Disordered" evidence="1">
    <location>
        <begin position="1"/>
        <end position="77"/>
    </location>
</feature>
<keyword evidence="3" id="KW-1185">Reference proteome</keyword>
<organism evidence="2 3">
    <name type="scientific">Streptomyces humidus</name>
    <dbReference type="NCBI Taxonomy" id="52259"/>
    <lineage>
        <taxon>Bacteria</taxon>
        <taxon>Bacillati</taxon>
        <taxon>Actinomycetota</taxon>
        <taxon>Actinomycetes</taxon>
        <taxon>Kitasatosporales</taxon>
        <taxon>Streptomycetaceae</taxon>
        <taxon>Streptomyces</taxon>
    </lineage>
</organism>
<accession>A0A918LA57</accession>
<comment type="caution">
    <text evidence="2">The sequence shown here is derived from an EMBL/GenBank/DDBJ whole genome shotgun (WGS) entry which is preliminary data.</text>
</comment>
<reference evidence="2" key="1">
    <citation type="journal article" date="2014" name="Int. J. Syst. Evol. Microbiol.">
        <title>Complete genome sequence of Corynebacterium casei LMG S-19264T (=DSM 44701T), isolated from a smear-ripened cheese.</title>
        <authorList>
            <consortium name="US DOE Joint Genome Institute (JGI-PGF)"/>
            <person name="Walter F."/>
            <person name="Albersmeier A."/>
            <person name="Kalinowski J."/>
            <person name="Ruckert C."/>
        </authorList>
    </citation>
    <scope>NUCLEOTIDE SEQUENCE</scope>
    <source>
        <strain evidence="2">JCM 4386</strain>
    </source>
</reference>
<gene>
    <name evidence="2" type="ORF">GCM10010269_72330</name>
</gene>
<evidence type="ECO:0000313" key="3">
    <source>
        <dbReference type="Proteomes" id="UP000606194"/>
    </source>
</evidence>
<sequence length="111" mass="12514">MPNPERKLTLMRQKRTADGQLAIHRRWTPHTPATQNAQRRGAHGGNRMEPAKDPNVDVPTSQNRARVQTPRLKAGRRCRRRSLGCRMAGRYGAGARRVRCADPITPGHFAE</sequence>
<dbReference type="EMBL" id="BMTL01000042">
    <property type="protein sequence ID" value="GGS23049.1"/>
    <property type="molecule type" value="Genomic_DNA"/>
</dbReference>
<dbReference type="Proteomes" id="UP000606194">
    <property type="component" value="Unassembled WGS sequence"/>
</dbReference>
<dbReference type="AlphaFoldDB" id="A0A918LA57"/>
<reference evidence="2" key="2">
    <citation type="submission" date="2020-09" db="EMBL/GenBank/DDBJ databases">
        <authorList>
            <person name="Sun Q."/>
            <person name="Ohkuma M."/>
        </authorList>
    </citation>
    <scope>NUCLEOTIDE SEQUENCE</scope>
    <source>
        <strain evidence="2">JCM 4386</strain>
    </source>
</reference>
<evidence type="ECO:0000313" key="2">
    <source>
        <dbReference type="EMBL" id="GGS23049.1"/>
    </source>
</evidence>
<name>A0A918LA57_9ACTN</name>
<evidence type="ECO:0000256" key="1">
    <source>
        <dbReference type="SAM" id="MobiDB-lite"/>
    </source>
</evidence>
<proteinExistence type="predicted"/>
<protein>
    <submittedName>
        <fullName evidence="2">Uncharacterized protein</fullName>
    </submittedName>
</protein>